<comment type="caution">
    <text evidence="1">The sequence shown here is derived from an EMBL/GenBank/DDBJ whole genome shotgun (WGS) entry which is preliminary data.</text>
</comment>
<sequence>MDGVKSDLTEGFDMIGRIRPRPGWPARQDGRYQTPTSWTCCGRTTGRTCAKSSPTLCWPSLLRKLAWAECVGRARHRRDGCGDVSLLPTSRLDRLVDPPPGDTFVAASFAIIQEDEAGKVKLRRGCAGPITTPQYRPPTSPLTTWWATMWICQTVRLWGYDLLNAYHQWPVKVPSHSGTILRTVSGPTLSFHHAMCFGAAASVWNFNGAGDALQFLTPTLLFLVGGHYVDDFNGVDATDLADSAFHGFASKSPGEGSSSAWDATAAIQENRLTPETAHRLAGKLNFVNQTVFGKVGGVGGAHLRQQQIRAHSWAPGRTPGHCGTAATGPTPPGAIHRPTGGQLRGVSLDTKQDGCQPMLRWHITTEVPTAGATSSGWATPRGMTPAQCQPGSCGNSTPGEPNIYMLEVLAQILAVVTLADALGEDWVAFIDNAAGQWALNKGYGRDPSVNGLLSAFWSLAAMHSWRPTFHRVTSEANIADPISRADCVIA</sequence>
<organism evidence="1 2">
    <name type="scientific">Symbiodinium pilosum</name>
    <name type="common">Dinoflagellate</name>
    <dbReference type="NCBI Taxonomy" id="2952"/>
    <lineage>
        <taxon>Eukaryota</taxon>
        <taxon>Sar</taxon>
        <taxon>Alveolata</taxon>
        <taxon>Dinophyceae</taxon>
        <taxon>Suessiales</taxon>
        <taxon>Symbiodiniaceae</taxon>
        <taxon>Symbiodinium</taxon>
    </lineage>
</organism>
<evidence type="ECO:0000313" key="2">
    <source>
        <dbReference type="Proteomes" id="UP000649617"/>
    </source>
</evidence>
<feature type="non-terminal residue" evidence="1">
    <location>
        <position position="1"/>
    </location>
</feature>
<accession>A0A812S5S9</accession>
<name>A0A812S5S9_SYMPI</name>
<dbReference type="EMBL" id="CAJNIZ010022423">
    <property type="protein sequence ID" value="CAE7461631.1"/>
    <property type="molecule type" value="Genomic_DNA"/>
</dbReference>
<evidence type="ECO:0000313" key="1">
    <source>
        <dbReference type="EMBL" id="CAE7461631.1"/>
    </source>
</evidence>
<gene>
    <name evidence="1" type="ORF">SPIL2461_LOCUS11536</name>
</gene>
<dbReference type="Proteomes" id="UP000649617">
    <property type="component" value="Unassembled WGS sequence"/>
</dbReference>
<dbReference type="AlphaFoldDB" id="A0A812S5S9"/>
<dbReference type="OrthoDB" id="449172at2759"/>
<reference evidence="1" key="1">
    <citation type="submission" date="2021-02" db="EMBL/GenBank/DDBJ databases">
        <authorList>
            <person name="Dougan E. K."/>
            <person name="Rhodes N."/>
            <person name="Thang M."/>
            <person name="Chan C."/>
        </authorList>
    </citation>
    <scope>NUCLEOTIDE SEQUENCE</scope>
</reference>
<protein>
    <submittedName>
        <fullName evidence="1">Uncharacterized protein</fullName>
    </submittedName>
</protein>
<proteinExistence type="predicted"/>
<keyword evidence="2" id="KW-1185">Reference proteome</keyword>